<sequence length="1078" mass="115833">MTIKITNIQHKFRNKYIKYAAGTGDNISSVSSNNVENKFDNYFYEDDNGNLHSRLSFVGDKEISAYGVGDGSGSGSVTIIDNLLSTATDCALSANQGRVLNEKIKDIIEQGVGGVTSWDDLEDKPALLTDENIQKWNTQTHTHSNKTVLDAITSAKTTNWDSAYTHISDTTKHITSDERTSWNNKLDKSVWDKAFYYDSDNNLRVKVNVVGEKEISAYGIGESGGSGAITIVDNLTSTQTDCALSANQGRILKSLIDDKVSTWDDLEGKPSWIGSTKPSYSWSEITGKPSTFTPSEHTHNYTSTIKIGSTSYNVSANTVSLPAYPTLTDLGGVSTSTFNSHTGNTTLHITSTERTNWNTAYNNNHTHSNKSVLDGITSAKVGNWDTVYSNWNKAFYFDEDNNLRVKLNLIGEGEVSAYGAGTGGTGIITIVDNLTSTATDCALSANQGRVLKGLIDSKVSEVSWNDIEDKPSTFTPSEHTHNYASTVKVGSTSYNVNSNIISLPAYPTTLKNPNALTISLNGTSQGAYDGSAAKSINISASSIGAAASSHTHTISQITDKTGLFTALSSSSTTNLSITVGGTTKTIADLYATQAVNSDTLDGVHLISNGYGAGVKRTFFFDVSINKSYIKLGTLRTVAGTGTSTSKVMFTVRGGIDYGGTNESVYEVAASTRGSIQVTSTLVRGNRELKFGYVSTSSNVEIWMAYDDNYRGTTEVEVSASSNFILSMTETNTKPNGFVEGSYRILAATTDNVASATNADKLDGVHLNGIFTALSSSSGTNLSATIGGVTKSIADLYATQSDNADKLDGVHLNGVFTAFTASGNNTRLTIGGVTKDLTVPYASNADMLDGVQLANIVYYAPRNSYDNTSCSRIIPISSVNLTDGASYGSIFQWTNTTTQTPAQTGTASNWFNQLYGATNNRIYFRTRTNGGSWTPWNKLAYITDNVASATKLQTARTIWGQSFNGTANVSGNMTGVGSISASGNIVAGGEITAYSDARLKSNIQILEDRGYITPVTYIKDGKQSIGFLAQEVREKYPELVTEDTNEEKYLSLNYAQYTAVLQAQIIELNNRIKQLESKL</sequence>
<feature type="domain" description="Peptidase S74" evidence="1">
    <location>
        <begin position="994"/>
        <end position="1040"/>
    </location>
</feature>
<reference evidence="2 3" key="1">
    <citation type="submission" date="2022-08" db="EMBL/GenBank/DDBJ databases">
        <authorList>
            <person name="Zeman M."/>
            <person name="Kubasova T."/>
        </authorList>
    </citation>
    <scope>NUCLEOTIDE SEQUENCE [LARGE SCALE GENOMIC DNA]</scope>
    <source>
        <strain evidence="2 3">ET62</strain>
    </source>
</reference>
<evidence type="ECO:0000259" key="1">
    <source>
        <dbReference type="Pfam" id="PF13884"/>
    </source>
</evidence>
<dbReference type="EMBL" id="JANRHJ010000015">
    <property type="protein sequence ID" value="MCR8874894.1"/>
    <property type="molecule type" value="Genomic_DNA"/>
</dbReference>
<evidence type="ECO:0000313" key="2">
    <source>
        <dbReference type="EMBL" id="MCR8874894.1"/>
    </source>
</evidence>
<organism evidence="2 3">
    <name type="scientific">Phocaeicola barnesiae</name>
    <dbReference type="NCBI Taxonomy" id="376804"/>
    <lineage>
        <taxon>Bacteria</taxon>
        <taxon>Pseudomonadati</taxon>
        <taxon>Bacteroidota</taxon>
        <taxon>Bacteroidia</taxon>
        <taxon>Bacteroidales</taxon>
        <taxon>Bacteroidaceae</taxon>
        <taxon>Phocaeicola</taxon>
    </lineage>
</organism>
<name>A0AAW5NA43_9BACT</name>
<dbReference type="Pfam" id="PF13884">
    <property type="entry name" value="Peptidase_S74"/>
    <property type="match status" value="1"/>
</dbReference>
<gene>
    <name evidence="2" type="ORF">NW209_12890</name>
</gene>
<protein>
    <submittedName>
        <fullName evidence="2">Tail fiber domain-containing protein</fullName>
    </submittedName>
</protein>
<keyword evidence="3" id="KW-1185">Reference proteome</keyword>
<comment type="caution">
    <text evidence="2">The sequence shown here is derived from an EMBL/GenBank/DDBJ whole genome shotgun (WGS) entry which is preliminary data.</text>
</comment>
<dbReference type="InterPro" id="IPR030392">
    <property type="entry name" value="S74_ICA"/>
</dbReference>
<accession>A0AAW5NA43</accession>
<dbReference type="InterPro" id="IPR054500">
    <property type="entry name" value="Phage_fiber_rpt"/>
</dbReference>
<evidence type="ECO:0000313" key="3">
    <source>
        <dbReference type="Proteomes" id="UP001204579"/>
    </source>
</evidence>
<dbReference type="Proteomes" id="UP001204579">
    <property type="component" value="Unassembled WGS sequence"/>
</dbReference>
<dbReference type="Pfam" id="PF22337">
    <property type="entry name" value="Phage_fiber_rpt"/>
    <property type="match status" value="3"/>
</dbReference>
<dbReference type="RefSeq" id="WP_258336137.1">
    <property type="nucleotide sequence ID" value="NZ_JANRHJ010000015.1"/>
</dbReference>
<dbReference type="AlphaFoldDB" id="A0AAW5NA43"/>
<proteinExistence type="predicted"/>